<dbReference type="InterPro" id="IPR036779">
    <property type="entry name" value="LysM_dom_sf"/>
</dbReference>
<reference evidence="4 5" key="1">
    <citation type="submission" date="2014-12" db="EMBL/GenBank/DDBJ databases">
        <title>Draft genome sequences of 29 type strains of Enterococci.</title>
        <authorList>
            <person name="Zhong Z."/>
            <person name="Sun Z."/>
            <person name="Liu W."/>
            <person name="Zhang W."/>
            <person name="Zhang H."/>
        </authorList>
    </citation>
    <scope>NUCLEOTIDE SEQUENCE [LARGE SCALE GENOMIC DNA]</scope>
    <source>
        <strain evidence="4 5">DSM 17690</strain>
    </source>
</reference>
<dbReference type="SUPFAM" id="SSF54106">
    <property type="entry name" value="LysM domain"/>
    <property type="match status" value="1"/>
</dbReference>
<feature type="compositionally biased region" description="Low complexity" evidence="1">
    <location>
        <begin position="75"/>
        <end position="128"/>
    </location>
</feature>
<dbReference type="EMBL" id="JXKD01000001">
    <property type="protein sequence ID" value="OJG12094.1"/>
    <property type="molecule type" value="Genomic_DNA"/>
</dbReference>
<feature type="region of interest" description="Disordered" evidence="1">
    <location>
        <begin position="1"/>
        <end position="39"/>
    </location>
</feature>
<dbReference type="Pfam" id="PF01476">
    <property type="entry name" value="LysM"/>
    <property type="match status" value="1"/>
</dbReference>
<dbReference type="RefSeq" id="WP_071873592.1">
    <property type="nucleotide sequence ID" value="NZ_JBHSHF010000002.1"/>
</dbReference>
<evidence type="ECO:0000256" key="2">
    <source>
        <dbReference type="SAM" id="Phobius"/>
    </source>
</evidence>
<dbReference type="Gene3D" id="3.10.350.10">
    <property type="entry name" value="LysM domain"/>
    <property type="match status" value="1"/>
</dbReference>
<feature type="region of interest" description="Disordered" evidence="1">
    <location>
        <begin position="75"/>
        <end position="158"/>
    </location>
</feature>
<comment type="caution">
    <text evidence="4">The sequence shown here is derived from an EMBL/GenBank/DDBJ whole genome shotgun (WGS) entry which is preliminary data.</text>
</comment>
<dbReference type="InterPro" id="IPR018392">
    <property type="entry name" value="LysM"/>
</dbReference>
<name>A0A1L8QXA2_9ENTE</name>
<keyword evidence="2" id="KW-0472">Membrane</keyword>
<dbReference type="SMART" id="SM00257">
    <property type="entry name" value="LysM"/>
    <property type="match status" value="1"/>
</dbReference>
<feature type="compositionally biased region" description="Low complexity" evidence="1">
    <location>
        <begin position="135"/>
        <end position="145"/>
    </location>
</feature>
<evidence type="ECO:0000313" key="5">
    <source>
        <dbReference type="Proteomes" id="UP000182149"/>
    </source>
</evidence>
<keyword evidence="2" id="KW-1133">Transmembrane helix</keyword>
<feature type="domain" description="LysM" evidence="3">
    <location>
        <begin position="157"/>
        <end position="202"/>
    </location>
</feature>
<dbReference type="Proteomes" id="UP000182149">
    <property type="component" value="Unassembled WGS sequence"/>
</dbReference>
<organism evidence="4 5">
    <name type="scientific">Enterococcus aquimarinus</name>
    <dbReference type="NCBI Taxonomy" id="328396"/>
    <lineage>
        <taxon>Bacteria</taxon>
        <taxon>Bacillati</taxon>
        <taxon>Bacillota</taxon>
        <taxon>Bacilli</taxon>
        <taxon>Lactobacillales</taxon>
        <taxon>Enterococcaceae</taxon>
        <taxon>Enterococcus</taxon>
    </lineage>
</organism>
<sequence>MSRKKKRNDNQEETNELWEQPIYDTEGEETYSRSQKRNKKKSNTAFLTTVLILIFLIVAIPISAGVWALYTKNNPETTSKTTETTMSSTVDSSSLSSESSTVESSSLETSETSTESSTVESQEVVVPPVEKPETEVTPTPETPTDAETEQNQATEGDYIEVLSGEGPNAVAARAGISVDELYRLNGMTPDNYFLSPGQQLRIR</sequence>
<gene>
    <name evidence="4" type="ORF">RU93_GL000024</name>
</gene>
<dbReference type="AlphaFoldDB" id="A0A1L8QXA2"/>
<proteinExistence type="predicted"/>
<accession>A0A1L8QXA2</accession>
<dbReference type="PROSITE" id="PS51782">
    <property type="entry name" value="LYSM"/>
    <property type="match status" value="1"/>
</dbReference>
<evidence type="ECO:0000259" key="3">
    <source>
        <dbReference type="PROSITE" id="PS51782"/>
    </source>
</evidence>
<feature type="transmembrane region" description="Helical" evidence="2">
    <location>
        <begin position="45"/>
        <end position="70"/>
    </location>
</feature>
<protein>
    <recommendedName>
        <fullName evidence="3">LysM domain-containing protein</fullName>
    </recommendedName>
</protein>
<dbReference type="InterPro" id="IPR049981">
    <property type="entry name" value="SPy_0802-like"/>
</dbReference>
<dbReference type="NCBIfam" id="NF042931">
    <property type="entry name" value="SAG1386_EF1546"/>
    <property type="match status" value="1"/>
</dbReference>
<dbReference type="OrthoDB" id="2199940at2"/>
<keyword evidence="2" id="KW-0812">Transmembrane</keyword>
<evidence type="ECO:0000256" key="1">
    <source>
        <dbReference type="SAM" id="MobiDB-lite"/>
    </source>
</evidence>
<evidence type="ECO:0000313" key="4">
    <source>
        <dbReference type="EMBL" id="OJG12094.1"/>
    </source>
</evidence>
<dbReference type="STRING" id="328396.RU93_GL000024"/>
<keyword evidence="5" id="KW-1185">Reference proteome</keyword>